<keyword evidence="9" id="KW-1185">Reference proteome</keyword>
<name>A0A9D4IEF5_DREPO</name>
<evidence type="ECO:0000256" key="4">
    <source>
        <dbReference type="ARBA" id="ARBA00023136"/>
    </source>
</evidence>
<dbReference type="GO" id="GO:0016020">
    <property type="term" value="C:membrane"/>
    <property type="evidence" value="ECO:0007669"/>
    <property type="project" value="UniProtKB-SubCell"/>
</dbReference>
<evidence type="ECO:0000313" key="9">
    <source>
        <dbReference type="Proteomes" id="UP000828390"/>
    </source>
</evidence>
<proteinExistence type="predicted"/>
<keyword evidence="4 6" id="KW-0472">Membrane</keyword>
<reference evidence="8" key="2">
    <citation type="submission" date="2020-11" db="EMBL/GenBank/DDBJ databases">
        <authorList>
            <person name="McCartney M.A."/>
            <person name="Auch B."/>
            <person name="Kono T."/>
            <person name="Mallez S."/>
            <person name="Becker A."/>
            <person name="Gohl D.M."/>
            <person name="Silverstein K.A.T."/>
            <person name="Koren S."/>
            <person name="Bechman K.B."/>
            <person name="Herman A."/>
            <person name="Abrahante J.E."/>
            <person name="Garbe J."/>
        </authorList>
    </citation>
    <scope>NUCLEOTIDE SEQUENCE</scope>
    <source>
        <strain evidence="8">Duluth1</strain>
        <tissue evidence="8">Whole animal</tissue>
    </source>
</reference>
<comment type="caution">
    <text evidence="8">The sequence shown here is derived from an EMBL/GenBank/DDBJ whole genome shotgun (WGS) entry which is preliminary data.</text>
</comment>
<comment type="subcellular location">
    <subcellularLocation>
        <location evidence="1">Membrane</location>
        <topology evidence="1">Multi-pass membrane protein</topology>
    </subcellularLocation>
</comment>
<dbReference type="AlphaFoldDB" id="A0A9D4IEF5"/>
<gene>
    <name evidence="8" type="ORF">DPMN_171736</name>
</gene>
<reference evidence="8" key="1">
    <citation type="journal article" date="2019" name="bioRxiv">
        <title>The Genome of the Zebra Mussel, Dreissena polymorpha: A Resource for Invasive Species Research.</title>
        <authorList>
            <person name="McCartney M.A."/>
            <person name="Auch B."/>
            <person name="Kono T."/>
            <person name="Mallez S."/>
            <person name="Zhang Y."/>
            <person name="Obille A."/>
            <person name="Becker A."/>
            <person name="Abrahante J.E."/>
            <person name="Garbe J."/>
            <person name="Badalamenti J.P."/>
            <person name="Herman A."/>
            <person name="Mangelson H."/>
            <person name="Liachko I."/>
            <person name="Sullivan S."/>
            <person name="Sone E.D."/>
            <person name="Koren S."/>
            <person name="Silverstein K.A.T."/>
            <person name="Beckman K.B."/>
            <person name="Gohl D.M."/>
        </authorList>
    </citation>
    <scope>NUCLEOTIDE SEQUENCE</scope>
    <source>
        <strain evidence="8">Duluth1</strain>
        <tissue evidence="8">Whole animal</tissue>
    </source>
</reference>
<feature type="transmembrane region" description="Helical" evidence="6">
    <location>
        <begin position="163"/>
        <end position="185"/>
    </location>
</feature>
<keyword evidence="3 6" id="KW-1133">Transmembrane helix</keyword>
<dbReference type="Pfam" id="PF03798">
    <property type="entry name" value="TRAM_LAG1_CLN8"/>
    <property type="match status" value="1"/>
</dbReference>
<evidence type="ECO:0000256" key="6">
    <source>
        <dbReference type="SAM" id="Phobius"/>
    </source>
</evidence>
<feature type="transmembrane region" description="Helical" evidence="6">
    <location>
        <begin position="126"/>
        <end position="151"/>
    </location>
</feature>
<organism evidence="8 9">
    <name type="scientific">Dreissena polymorpha</name>
    <name type="common">Zebra mussel</name>
    <name type="synonym">Mytilus polymorpha</name>
    <dbReference type="NCBI Taxonomy" id="45954"/>
    <lineage>
        <taxon>Eukaryota</taxon>
        <taxon>Metazoa</taxon>
        <taxon>Spiralia</taxon>
        <taxon>Lophotrochozoa</taxon>
        <taxon>Mollusca</taxon>
        <taxon>Bivalvia</taxon>
        <taxon>Autobranchia</taxon>
        <taxon>Heteroconchia</taxon>
        <taxon>Euheterodonta</taxon>
        <taxon>Imparidentia</taxon>
        <taxon>Neoheterodontei</taxon>
        <taxon>Myida</taxon>
        <taxon>Dreissenoidea</taxon>
        <taxon>Dreissenidae</taxon>
        <taxon>Dreissena</taxon>
    </lineage>
</organism>
<feature type="compositionally biased region" description="Polar residues" evidence="5">
    <location>
        <begin position="417"/>
        <end position="428"/>
    </location>
</feature>
<sequence>MIDILIIASTVAICTSDILLYPFYPQTIEKWNIQLTQVIFSINIGRYLFNVLEPLFSKQRKKKARYLVENVHHVATLLCYSVFLGYTENSLLGLVGVLMESTGILEELVRLCNTSNMQQTLLYKRLLLLVVVFNICLRGIVPVAFLINAMFNQSPFTMSYPTLMIFFLSIIFFSVINVWQILASLQRVLKFTFGKNDVFRGLRDETTVDDITWQTNGRVRGLLFSKNNLGYTRPYDNKNFSMNTYDVKANVENRKDTAKDTLELQIDPVSFIIKTMSSSCSLEHDKSPDGDPKVRLFVKTEANYENDVNAITTTHLSVHAFNDLSLPESPNGAPPAHNYLCKTCPSPMIGVFTSSKVFDTGTSFTETIAIHEYRMTSDHQERTRYEYDNLCKFESSTDMVTDLQMDIAKTSERGSKNLRNCSNSTDSLASDEPLMPLTPFVTSRRHLTDPESNISPQIYNSRMLMRSKIRRSELCDDFSKVTSLHNSFKPDPLCNEATDTLPQLKLQSFAFDA</sequence>
<feature type="region of interest" description="Disordered" evidence="5">
    <location>
        <begin position="415"/>
        <end position="435"/>
    </location>
</feature>
<evidence type="ECO:0000313" key="8">
    <source>
        <dbReference type="EMBL" id="KAH3770449.1"/>
    </source>
</evidence>
<evidence type="ECO:0000256" key="5">
    <source>
        <dbReference type="SAM" id="MobiDB-lite"/>
    </source>
</evidence>
<evidence type="ECO:0000256" key="1">
    <source>
        <dbReference type="ARBA" id="ARBA00004141"/>
    </source>
</evidence>
<evidence type="ECO:0000256" key="3">
    <source>
        <dbReference type="ARBA" id="ARBA00022989"/>
    </source>
</evidence>
<evidence type="ECO:0000256" key="2">
    <source>
        <dbReference type="ARBA" id="ARBA00022692"/>
    </source>
</evidence>
<keyword evidence="2 6" id="KW-0812">Transmembrane</keyword>
<feature type="transmembrane region" description="Helical" evidence="6">
    <location>
        <begin position="5"/>
        <end position="24"/>
    </location>
</feature>
<accession>A0A9D4IEF5</accession>
<evidence type="ECO:0000259" key="7">
    <source>
        <dbReference type="Pfam" id="PF03798"/>
    </source>
</evidence>
<feature type="domain" description="TLC" evidence="7">
    <location>
        <begin position="32"/>
        <end position="179"/>
    </location>
</feature>
<dbReference type="EMBL" id="JAIWYP010000009">
    <property type="protein sequence ID" value="KAH3770449.1"/>
    <property type="molecule type" value="Genomic_DNA"/>
</dbReference>
<dbReference type="InterPro" id="IPR006634">
    <property type="entry name" value="TLC-dom"/>
</dbReference>
<protein>
    <recommendedName>
        <fullName evidence="7">TLC domain-containing protein</fullName>
    </recommendedName>
</protein>
<dbReference type="Proteomes" id="UP000828390">
    <property type="component" value="Unassembled WGS sequence"/>
</dbReference>
<feature type="transmembrane region" description="Helical" evidence="6">
    <location>
        <begin position="36"/>
        <end position="56"/>
    </location>
</feature>